<sequence length="198" mass="22131">MVEHRPPITAHVLYSHCVSFLNYLRSHNQNRSYIIDFIKTDPPILHLYVNTTLFLPTTPSACFGQLGAPHDFGRQFVPYHSLTTTNYDFDFDSRDTCLIGSSINANDKGHSGESIASLISSNDCPVKFMDRYSGLIPTLNPEMNVTNLLSFIQFCVGSPHVAPHQTFGHAIGFFNVCVTFEVQKRGIAHVHYVISPNA</sequence>
<reference evidence="2" key="1">
    <citation type="journal article" date="2011" name="Proc. Natl. Acad. Sci. U.S.A.">
        <title>Obligate biotrophy features unraveled by the genomic analysis of rust fungi.</title>
        <authorList>
            <person name="Duplessis S."/>
            <person name="Cuomo C.A."/>
            <person name="Lin Y.-C."/>
            <person name="Aerts A."/>
            <person name="Tisserant E."/>
            <person name="Veneault-Fourrey C."/>
            <person name="Joly D.L."/>
            <person name="Hacquard S."/>
            <person name="Amselem J."/>
            <person name="Cantarel B.L."/>
            <person name="Chiu R."/>
            <person name="Coutinho P.M."/>
            <person name="Feau N."/>
            <person name="Field M."/>
            <person name="Frey P."/>
            <person name="Gelhaye E."/>
            <person name="Goldberg J."/>
            <person name="Grabherr M.G."/>
            <person name="Kodira C.D."/>
            <person name="Kohler A."/>
            <person name="Kuees U."/>
            <person name="Lindquist E.A."/>
            <person name="Lucas S.M."/>
            <person name="Mago R."/>
            <person name="Mauceli E."/>
            <person name="Morin E."/>
            <person name="Murat C."/>
            <person name="Pangilinan J.L."/>
            <person name="Park R."/>
            <person name="Pearson M."/>
            <person name="Quesneville H."/>
            <person name="Rouhier N."/>
            <person name="Sakthikumar S."/>
            <person name="Salamov A.A."/>
            <person name="Schmutz J."/>
            <person name="Selles B."/>
            <person name="Shapiro H."/>
            <person name="Tanguay P."/>
            <person name="Tuskan G.A."/>
            <person name="Henrissat B."/>
            <person name="Van de Peer Y."/>
            <person name="Rouze P."/>
            <person name="Ellis J.G."/>
            <person name="Dodds P.N."/>
            <person name="Schein J.E."/>
            <person name="Zhong S."/>
            <person name="Hamelin R.C."/>
            <person name="Grigoriev I.V."/>
            <person name="Szabo L.J."/>
            <person name="Martin F."/>
        </authorList>
    </citation>
    <scope>NUCLEOTIDE SEQUENCE [LARGE SCALE GENOMIC DNA]</scope>
    <source>
        <strain evidence="2">98AG31 / pathotype 3-4-7</strain>
    </source>
</reference>
<dbReference type="EMBL" id="GL883199">
    <property type="protein sequence ID" value="EGF97781.1"/>
    <property type="molecule type" value="Genomic_DNA"/>
</dbReference>
<evidence type="ECO:0000313" key="2">
    <source>
        <dbReference type="Proteomes" id="UP000001072"/>
    </source>
</evidence>
<accession>F4SC34</accession>
<dbReference type="VEuPathDB" id="FungiDB:MELLADRAFT_114074"/>
<proteinExistence type="predicted"/>
<dbReference type="RefSeq" id="XP_007418947.1">
    <property type="nucleotide sequence ID" value="XM_007418885.1"/>
</dbReference>
<dbReference type="HOGENOM" id="CLU_1378416_0_0_1"/>
<dbReference type="InParanoid" id="F4SC34"/>
<keyword evidence="2" id="KW-1185">Reference proteome</keyword>
<gene>
    <name evidence="1" type="ORF">MELLADRAFT_114074</name>
</gene>
<dbReference type="Proteomes" id="UP000001072">
    <property type="component" value="Unassembled WGS sequence"/>
</dbReference>
<organism evidence="2">
    <name type="scientific">Melampsora larici-populina (strain 98AG31 / pathotype 3-4-7)</name>
    <name type="common">Poplar leaf rust fungus</name>
    <dbReference type="NCBI Taxonomy" id="747676"/>
    <lineage>
        <taxon>Eukaryota</taxon>
        <taxon>Fungi</taxon>
        <taxon>Dikarya</taxon>
        <taxon>Basidiomycota</taxon>
        <taxon>Pucciniomycotina</taxon>
        <taxon>Pucciniomycetes</taxon>
        <taxon>Pucciniales</taxon>
        <taxon>Melampsoraceae</taxon>
        <taxon>Melampsora</taxon>
    </lineage>
</organism>
<dbReference type="AlphaFoldDB" id="F4SC34"/>
<name>F4SC34_MELLP</name>
<protein>
    <submittedName>
        <fullName evidence="1">Uncharacterized protein</fullName>
    </submittedName>
</protein>
<dbReference type="GeneID" id="18925201"/>
<evidence type="ECO:0000313" key="1">
    <source>
        <dbReference type="EMBL" id="EGF97781.1"/>
    </source>
</evidence>
<dbReference type="KEGG" id="mlr:MELLADRAFT_114074"/>